<sequence length="394" mass="39422">MSPPRQPTDGGLGSARTGLLVLAVAVFAAVTTELVPVGLLPQISSAFDVSTGTAGLLVSAYAVMVAVLSVPLALATRRLPRKPVLLVTVGGYGVSNVVAAVAPTFGVLAAGRVVGGITHALFFSVCIGYAARLVPPTQTGRAMALASVGVSGGLVLGVPLSTAVGEALGWRVAFGAMAVLVGLVLVMAVVVLPPVEGPRDDEDRHPGRRWDLASVVTANGLTYLGTYVLYTYVSVLLLDSGASERWVAPTLLLFGVCGLVGLRITAAQLDRRPRGSAILVPLLMAVGCGATALAYPRLALVVAAGMVWLAAFGPAASLYQSASVRTAASAPETAGAWINASSNAGIAGGAALGGAVMASSGLTWVAGVAAVIVAASAILALLSRSAFPPGGRDL</sequence>
<keyword evidence="3 6" id="KW-0812">Transmembrane</keyword>
<dbReference type="PANTHER" id="PTHR43124">
    <property type="entry name" value="PURINE EFFLUX PUMP PBUE"/>
    <property type="match status" value="1"/>
</dbReference>
<keyword evidence="4 6" id="KW-1133">Transmembrane helix</keyword>
<evidence type="ECO:0000313" key="8">
    <source>
        <dbReference type="EMBL" id="GAA4715100.1"/>
    </source>
</evidence>
<evidence type="ECO:0000256" key="1">
    <source>
        <dbReference type="ARBA" id="ARBA00004651"/>
    </source>
</evidence>
<feature type="transmembrane region" description="Helical" evidence="6">
    <location>
        <begin position="362"/>
        <end position="382"/>
    </location>
</feature>
<feature type="transmembrane region" description="Helical" evidence="6">
    <location>
        <begin position="20"/>
        <end position="40"/>
    </location>
</feature>
<keyword evidence="5 6" id="KW-0472">Membrane</keyword>
<dbReference type="Gene3D" id="1.20.1250.20">
    <property type="entry name" value="MFS general substrate transporter like domains"/>
    <property type="match status" value="1"/>
</dbReference>
<feature type="transmembrane region" description="Helical" evidence="6">
    <location>
        <begin position="212"/>
        <end position="233"/>
    </location>
</feature>
<dbReference type="InterPro" id="IPR036259">
    <property type="entry name" value="MFS_trans_sf"/>
</dbReference>
<dbReference type="Proteomes" id="UP001499974">
    <property type="component" value="Unassembled WGS sequence"/>
</dbReference>
<dbReference type="InterPro" id="IPR050189">
    <property type="entry name" value="MFS_Efflux_Transporters"/>
</dbReference>
<feature type="transmembrane region" description="Helical" evidence="6">
    <location>
        <begin position="172"/>
        <end position="192"/>
    </location>
</feature>
<dbReference type="InterPro" id="IPR020846">
    <property type="entry name" value="MFS_dom"/>
</dbReference>
<feature type="transmembrane region" description="Helical" evidence="6">
    <location>
        <begin position="109"/>
        <end position="130"/>
    </location>
</feature>
<keyword evidence="2" id="KW-1003">Cell membrane</keyword>
<dbReference type="PROSITE" id="PS50850">
    <property type="entry name" value="MFS"/>
    <property type="match status" value="1"/>
</dbReference>
<dbReference type="PRINTS" id="PR01035">
    <property type="entry name" value="TCRTETA"/>
</dbReference>
<reference evidence="9" key="1">
    <citation type="journal article" date="2019" name="Int. J. Syst. Evol. Microbiol.">
        <title>The Global Catalogue of Microorganisms (GCM) 10K type strain sequencing project: providing services to taxonomists for standard genome sequencing and annotation.</title>
        <authorList>
            <consortium name="The Broad Institute Genomics Platform"/>
            <consortium name="The Broad Institute Genome Sequencing Center for Infectious Disease"/>
            <person name="Wu L."/>
            <person name="Ma J."/>
        </authorList>
    </citation>
    <scope>NUCLEOTIDE SEQUENCE [LARGE SCALE GENOMIC DNA]</scope>
    <source>
        <strain evidence="9">JCM 18531</strain>
    </source>
</reference>
<evidence type="ECO:0000256" key="4">
    <source>
        <dbReference type="ARBA" id="ARBA00022989"/>
    </source>
</evidence>
<feature type="transmembrane region" description="Helical" evidence="6">
    <location>
        <begin position="245"/>
        <end position="265"/>
    </location>
</feature>
<comment type="subcellular location">
    <subcellularLocation>
        <location evidence="1">Cell membrane</location>
        <topology evidence="1">Multi-pass membrane protein</topology>
    </subcellularLocation>
</comment>
<feature type="transmembrane region" description="Helical" evidence="6">
    <location>
        <begin position="334"/>
        <end position="356"/>
    </location>
</feature>
<dbReference type="PANTHER" id="PTHR43124:SF3">
    <property type="entry name" value="CHLORAMPHENICOL EFFLUX PUMP RV0191"/>
    <property type="match status" value="1"/>
</dbReference>
<accession>A0ABP8XWZ4</accession>
<evidence type="ECO:0000259" key="7">
    <source>
        <dbReference type="PROSITE" id="PS50850"/>
    </source>
</evidence>
<dbReference type="CDD" id="cd17324">
    <property type="entry name" value="MFS_NepI_like"/>
    <property type="match status" value="1"/>
</dbReference>
<organism evidence="8 9">
    <name type="scientific">Nocardioides conyzicola</name>
    <dbReference type="NCBI Taxonomy" id="1651781"/>
    <lineage>
        <taxon>Bacteria</taxon>
        <taxon>Bacillati</taxon>
        <taxon>Actinomycetota</taxon>
        <taxon>Actinomycetes</taxon>
        <taxon>Propionibacteriales</taxon>
        <taxon>Nocardioidaceae</taxon>
        <taxon>Nocardioides</taxon>
    </lineage>
</organism>
<dbReference type="InterPro" id="IPR011701">
    <property type="entry name" value="MFS"/>
</dbReference>
<keyword evidence="9" id="KW-1185">Reference proteome</keyword>
<evidence type="ECO:0000256" key="5">
    <source>
        <dbReference type="ARBA" id="ARBA00023136"/>
    </source>
</evidence>
<dbReference type="InterPro" id="IPR001958">
    <property type="entry name" value="Tet-R_TetA/multi-R_MdtG-like"/>
</dbReference>
<name>A0ABP8XWZ4_9ACTN</name>
<feature type="transmembrane region" description="Helical" evidence="6">
    <location>
        <begin position="84"/>
        <end position="103"/>
    </location>
</feature>
<gene>
    <name evidence="8" type="ORF">GCM10023349_38110</name>
</gene>
<dbReference type="SUPFAM" id="SSF103473">
    <property type="entry name" value="MFS general substrate transporter"/>
    <property type="match status" value="1"/>
</dbReference>
<evidence type="ECO:0000256" key="2">
    <source>
        <dbReference type="ARBA" id="ARBA00022475"/>
    </source>
</evidence>
<proteinExistence type="predicted"/>
<dbReference type="RefSeq" id="WP_345523100.1">
    <property type="nucleotide sequence ID" value="NZ_BAABKM010000003.1"/>
</dbReference>
<comment type="caution">
    <text evidence="8">The sequence shown here is derived from an EMBL/GenBank/DDBJ whole genome shotgun (WGS) entry which is preliminary data.</text>
</comment>
<feature type="domain" description="Major facilitator superfamily (MFS) profile" evidence="7">
    <location>
        <begin position="18"/>
        <end position="392"/>
    </location>
</feature>
<evidence type="ECO:0000313" key="9">
    <source>
        <dbReference type="Proteomes" id="UP001499974"/>
    </source>
</evidence>
<feature type="transmembrane region" description="Helical" evidence="6">
    <location>
        <begin position="142"/>
        <end position="160"/>
    </location>
</feature>
<evidence type="ECO:0000256" key="3">
    <source>
        <dbReference type="ARBA" id="ARBA00022692"/>
    </source>
</evidence>
<evidence type="ECO:0000256" key="6">
    <source>
        <dbReference type="SAM" id="Phobius"/>
    </source>
</evidence>
<dbReference type="EMBL" id="BAABKM010000003">
    <property type="protein sequence ID" value="GAA4715100.1"/>
    <property type="molecule type" value="Genomic_DNA"/>
</dbReference>
<protein>
    <submittedName>
        <fullName evidence="8">MFS transporter</fullName>
    </submittedName>
</protein>
<feature type="transmembrane region" description="Helical" evidence="6">
    <location>
        <begin position="277"/>
        <end position="295"/>
    </location>
</feature>
<dbReference type="Pfam" id="PF07690">
    <property type="entry name" value="MFS_1"/>
    <property type="match status" value="1"/>
</dbReference>
<feature type="transmembrane region" description="Helical" evidence="6">
    <location>
        <begin position="52"/>
        <end position="72"/>
    </location>
</feature>
<feature type="transmembrane region" description="Helical" evidence="6">
    <location>
        <begin position="301"/>
        <end position="322"/>
    </location>
</feature>